<dbReference type="Proteomes" id="UP001190700">
    <property type="component" value="Unassembled WGS sequence"/>
</dbReference>
<organism evidence="1 2">
    <name type="scientific">Cymbomonas tetramitiformis</name>
    <dbReference type="NCBI Taxonomy" id="36881"/>
    <lineage>
        <taxon>Eukaryota</taxon>
        <taxon>Viridiplantae</taxon>
        <taxon>Chlorophyta</taxon>
        <taxon>Pyramimonadophyceae</taxon>
        <taxon>Pyramimonadales</taxon>
        <taxon>Pyramimonadaceae</taxon>
        <taxon>Cymbomonas</taxon>
    </lineage>
</organism>
<dbReference type="Gene3D" id="3.40.50.150">
    <property type="entry name" value="Vaccinia Virus protein VP39"/>
    <property type="match status" value="1"/>
</dbReference>
<protein>
    <recommendedName>
        <fullName evidence="3">Methyltransferase domain-containing protein</fullName>
    </recommendedName>
</protein>
<proteinExistence type="predicted"/>
<reference evidence="1 2" key="1">
    <citation type="journal article" date="2015" name="Genome Biol. Evol.">
        <title>Comparative Genomics of a Bacterivorous Green Alga Reveals Evolutionary Causalities and Consequences of Phago-Mixotrophic Mode of Nutrition.</title>
        <authorList>
            <person name="Burns J.A."/>
            <person name="Paasch A."/>
            <person name="Narechania A."/>
            <person name="Kim E."/>
        </authorList>
    </citation>
    <scope>NUCLEOTIDE SEQUENCE [LARGE SCALE GENOMIC DNA]</scope>
    <source>
        <strain evidence="1 2">PLY_AMNH</strain>
    </source>
</reference>
<evidence type="ECO:0000313" key="1">
    <source>
        <dbReference type="EMBL" id="KAK3262397.1"/>
    </source>
</evidence>
<dbReference type="EMBL" id="LGRX02016233">
    <property type="protein sequence ID" value="KAK3262397.1"/>
    <property type="molecule type" value="Genomic_DNA"/>
</dbReference>
<dbReference type="CDD" id="cd02440">
    <property type="entry name" value="AdoMet_MTases"/>
    <property type="match status" value="1"/>
</dbReference>
<evidence type="ECO:0008006" key="3">
    <source>
        <dbReference type="Google" id="ProtNLM"/>
    </source>
</evidence>
<dbReference type="InterPro" id="IPR029063">
    <property type="entry name" value="SAM-dependent_MTases_sf"/>
</dbReference>
<comment type="caution">
    <text evidence="1">The sequence shown here is derived from an EMBL/GenBank/DDBJ whole genome shotgun (WGS) entry which is preliminary data.</text>
</comment>
<name>A0AAE0KVM7_9CHLO</name>
<accession>A0AAE0KVM7</accession>
<dbReference type="AlphaFoldDB" id="A0AAE0KVM7"/>
<dbReference type="SUPFAM" id="SSF53335">
    <property type="entry name" value="S-adenosyl-L-methionine-dependent methyltransferases"/>
    <property type="match status" value="1"/>
</dbReference>
<keyword evidence="2" id="KW-1185">Reference proteome</keyword>
<sequence>MPRHNLKGVRAIVTQDVAEYRAVIAKEIRSTDVVLEVGCAGGLTTARIGKACQLAIGIDPNVEPVCKDMQRKLARDNVRFETMDGFDIASVTRLEQEVGGKFDVIFLDISGNRALATMTPLLDTYEKVFGERCRLFCVKNYKLYRLLWNYEFPAGVIGAHDATRQQLLMLGACAGIPARPLLWSLLQTRLVVTGRQGETGVFYKKTRTTQDLGSHVSIVNTLST</sequence>
<gene>
    <name evidence="1" type="ORF">CYMTET_28745</name>
</gene>
<evidence type="ECO:0000313" key="2">
    <source>
        <dbReference type="Proteomes" id="UP001190700"/>
    </source>
</evidence>